<dbReference type="RefSeq" id="XP_014570724.1">
    <property type="nucleotide sequence ID" value="XM_014715238.1"/>
</dbReference>
<dbReference type="PANTHER" id="PTHR12616">
    <property type="entry name" value="VACUOLAR PROTEIN SORTING VPS41"/>
    <property type="match status" value="1"/>
</dbReference>
<feature type="compositionally biased region" description="Low complexity" evidence="6">
    <location>
        <begin position="1"/>
        <end position="12"/>
    </location>
</feature>
<dbReference type="GO" id="GO:0009267">
    <property type="term" value="P:cellular response to starvation"/>
    <property type="evidence" value="ECO:0007669"/>
    <property type="project" value="TreeGrafter"/>
</dbReference>
<dbReference type="InterPro" id="IPR036322">
    <property type="entry name" value="WD40_repeat_dom_sf"/>
</dbReference>
<dbReference type="FunCoup" id="G7DV78">
    <property type="interactions" value="258"/>
</dbReference>
<evidence type="ECO:0000256" key="5">
    <source>
        <dbReference type="PROSITE-ProRule" id="PRU01006"/>
    </source>
</evidence>
<dbReference type="PROSITE" id="PS50236">
    <property type="entry name" value="CHCR"/>
    <property type="match status" value="1"/>
</dbReference>
<keyword evidence="2 4" id="KW-0813">Transport</keyword>
<reference evidence="8 9" key="2">
    <citation type="journal article" date="2012" name="Open Biol.">
        <title>Characteristics of nucleosomes and linker DNA regions on the genome of the basidiomycete Mixia osmundae revealed by mono- and dinucleosome mapping.</title>
        <authorList>
            <person name="Nishida H."/>
            <person name="Kondo S."/>
            <person name="Matsumoto T."/>
            <person name="Suzuki Y."/>
            <person name="Yoshikawa H."/>
            <person name="Taylor T.D."/>
            <person name="Sugiyama J."/>
        </authorList>
    </citation>
    <scope>NUCLEOTIDE SEQUENCE [LARGE SCALE GENOMIC DNA]</scope>
    <source>
        <strain evidence="9">CBS 9802 / IAM 14324 / JCM 22182 / KY 12970</strain>
    </source>
</reference>
<dbReference type="SMART" id="SM00299">
    <property type="entry name" value="CLH"/>
    <property type="match status" value="1"/>
</dbReference>
<dbReference type="OMA" id="PQLVWQD"/>
<comment type="subcellular location">
    <subcellularLocation>
        <location evidence="4">Vacuole</location>
    </subcellularLocation>
</comment>
<dbReference type="GO" id="GO:0000329">
    <property type="term" value="C:fungal-type vacuole membrane"/>
    <property type="evidence" value="ECO:0007669"/>
    <property type="project" value="UniProtKB-UniRule"/>
</dbReference>
<evidence type="ECO:0000256" key="2">
    <source>
        <dbReference type="ARBA" id="ARBA00022448"/>
    </source>
</evidence>
<dbReference type="OrthoDB" id="244107at2759"/>
<dbReference type="InterPro" id="IPR057780">
    <property type="entry name" value="Beta-prop_Vps41"/>
</dbReference>
<dbReference type="InterPro" id="IPR011990">
    <property type="entry name" value="TPR-like_helical_dom_sf"/>
</dbReference>
<dbReference type="EMBL" id="BABT02000037">
    <property type="protein sequence ID" value="GAA94488.1"/>
    <property type="molecule type" value="Genomic_DNA"/>
</dbReference>
<proteinExistence type="inferred from homology"/>
<dbReference type="SMART" id="SM00320">
    <property type="entry name" value="WD40"/>
    <property type="match status" value="2"/>
</dbReference>
<feature type="domain" description="Vps41 beta-propeller" evidence="7">
    <location>
        <begin position="64"/>
        <end position="402"/>
    </location>
</feature>
<dbReference type="GO" id="GO:0034058">
    <property type="term" value="P:endosomal vesicle fusion"/>
    <property type="evidence" value="ECO:0007669"/>
    <property type="project" value="UniProtKB-UniRule"/>
</dbReference>
<dbReference type="InterPro" id="IPR045111">
    <property type="entry name" value="Vps41/Vps8"/>
</dbReference>
<dbReference type="InParanoid" id="G7DV78"/>
<dbReference type="Pfam" id="PF23411">
    <property type="entry name" value="Beta-prop_Vps41"/>
    <property type="match status" value="1"/>
</dbReference>
<gene>
    <name evidence="8" type="primary">Mo01140</name>
    <name evidence="8" type="ORF">E5Q_01140</name>
</gene>
<accession>G7DV78</accession>
<dbReference type="STRING" id="764103.G7DV78"/>
<keyword evidence="3 4" id="KW-0653">Protein transport</keyword>
<dbReference type="Gene3D" id="2.130.10.10">
    <property type="entry name" value="YVTN repeat-like/Quinoprotein amine dehydrogenase"/>
    <property type="match status" value="1"/>
</dbReference>
<dbReference type="Pfam" id="PF23556">
    <property type="entry name" value="TPR_Vps41"/>
    <property type="match status" value="1"/>
</dbReference>
<dbReference type="GO" id="GO:0006623">
    <property type="term" value="P:protein targeting to vacuole"/>
    <property type="evidence" value="ECO:0007669"/>
    <property type="project" value="InterPro"/>
</dbReference>
<dbReference type="Gene3D" id="1.25.40.10">
    <property type="entry name" value="Tetratricopeptide repeat domain"/>
    <property type="match status" value="1"/>
</dbReference>
<evidence type="ECO:0000256" key="1">
    <source>
        <dbReference type="ARBA" id="ARBA00009582"/>
    </source>
</evidence>
<dbReference type="GO" id="GO:0030897">
    <property type="term" value="C:HOPS complex"/>
    <property type="evidence" value="ECO:0007669"/>
    <property type="project" value="UniProtKB-UniRule"/>
</dbReference>
<dbReference type="GO" id="GO:0016236">
    <property type="term" value="P:macroautophagy"/>
    <property type="evidence" value="ECO:0007669"/>
    <property type="project" value="TreeGrafter"/>
</dbReference>
<dbReference type="eggNOG" id="KOG2066">
    <property type="taxonomic scope" value="Eukaryota"/>
</dbReference>
<dbReference type="Proteomes" id="UP000009131">
    <property type="component" value="Unassembled WGS sequence"/>
</dbReference>
<comment type="function">
    <text evidence="4">Required for vacuolar assembly and vacuolar traffic.</text>
</comment>
<dbReference type="AlphaFoldDB" id="G7DV78"/>
<comment type="caution">
    <text evidence="8">The sequence shown here is derived from an EMBL/GenBank/DDBJ whole genome shotgun (WGS) entry which is preliminary data.</text>
</comment>
<dbReference type="HOGENOM" id="CLU_001285_2_2_1"/>
<feature type="compositionally biased region" description="Polar residues" evidence="6">
    <location>
        <begin position="18"/>
        <end position="33"/>
    </location>
</feature>
<sequence length="965" mass="107895">MTSPAPSISSIAEPDVVSNGTEQSAQATPNGTPNGAEDKVQGSSEPDDSHEEEEDEEPTLKYAKWPLEIPNKDSASALAVCEAFVAVGTHAGLLLLLDPVSSKTIKRLRPHTATIYSISIDYPKHEYIATSSVDGKVSILSLAQSNDVSQFDLKRPVRAVALEPNYSQRKTRQFVSGGMAGLLTMHEKGWLGSKEVVIHSGEGAILAIQWRGTLIAWANEQGVRIWDTHSQEMVTLLPRSAGAPRPDLFKCTLQFVGDDTLLIAWADLIKVVSVRERARPISKRQSGQHEHAHLQVKTEQVFQVDCMISGIVPYLQDYIILAYLTPDNAYSDEAVEDRDLQRRVAAQRPELRIINAAGEELSADALSLTTFQRYSCNDYSLVVHPSQNRFYTVSPQDLIVAEPRDASDHIVWLLDHSRYEEALRALEQSGVELEAFDATEIGKKYLDHLIAEQDYAKAAEACPAVLGVNAKAWEDWIFLFVDRGHLETILPFVPTHDPRLSRTVYELILGQYMRKNPATLLKLLKKWPHDIYNVETVSLAVQSRIDKAPSAPILMECLVELYLMNRQFAKAVPLFLRLRRPGVFDLIKDHNLFAAVQDQAMHLVEFDKDTIKRKNIDEQSTVRQDVAGSPLAQSRHGAAIELLVDHTHSIPINRVVTQLMPRRDFLYMYLDALFDRDSQQTFAYSDLQVELYSEHDVPKLLDFLRASNDYSLEKAYQICSDKDLVSEMVFLLGRMGNNKQALNVIIQRLGDVNRAIQFAKDQNDHDLWEDLLHYAESRPMFIRALLENVGGEIDPLRLIKRINKGLEVPGLKPSIIKVMQDYNLQISLRHSCKDIIFSDARTLALELGRAQTRAFSIEPAGSLEPSLCHKCGLTLIPASLSASTIDEPADKTVAVLLFCRHVYHLGCLVEGSLPDRLPLGAQIVRVGPRTGRAARADMNARLRFQASLAGPLEESIHHCCTEGAT</sequence>
<dbReference type="InterPro" id="IPR016902">
    <property type="entry name" value="Vps41"/>
</dbReference>
<dbReference type="FunFam" id="1.25.40.10:FF:000350">
    <property type="entry name" value="Vacuolar protein sorting-associated protein 41 homolog"/>
    <property type="match status" value="1"/>
</dbReference>
<dbReference type="InterPro" id="IPR000547">
    <property type="entry name" value="Clathrin_H-chain/VPS_repeat"/>
</dbReference>
<protein>
    <recommendedName>
        <fullName evidence="4">Vacuolar protein sorting-associated protein 41</fullName>
    </recommendedName>
</protein>
<feature type="repeat" description="CHCR" evidence="5">
    <location>
        <begin position="643"/>
        <end position="784"/>
    </location>
</feature>
<keyword evidence="9" id="KW-1185">Reference proteome</keyword>
<dbReference type="PIRSF" id="PIRSF028921">
    <property type="entry name" value="VPS41"/>
    <property type="match status" value="1"/>
</dbReference>
<dbReference type="PANTHER" id="PTHR12616:SF1">
    <property type="entry name" value="VACUOLAR PROTEIN SORTING-ASSOCIATED PROTEIN 41 HOMOLOG"/>
    <property type="match status" value="1"/>
</dbReference>
<evidence type="ECO:0000259" key="7">
    <source>
        <dbReference type="Pfam" id="PF23411"/>
    </source>
</evidence>
<reference evidence="8 9" key="1">
    <citation type="journal article" date="2011" name="J. Gen. Appl. Microbiol.">
        <title>Draft genome sequencing of the enigmatic basidiomycete Mixia osmundae.</title>
        <authorList>
            <person name="Nishida H."/>
            <person name="Nagatsuka Y."/>
            <person name="Sugiyama J."/>
        </authorList>
    </citation>
    <scope>NUCLEOTIDE SEQUENCE [LARGE SCALE GENOMIC DNA]</scope>
    <source>
        <strain evidence="9">CBS 9802 / IAM 14324 / JCM 22182 / KY 12970</strain>
    </source>
</reference>
<evidence type="ECO:0000256" key="3">
    <source>
        <dbReference type="ARBA" id="ARBA00022927"/>
    </source>
</evidence>
<keyword evidence="4" id="KW-0926">Vacuole</keyword>
<evidence type="ECO:0000256" key="4">
    <source>
        <dbReference type="PIRNR" id="PIRNR028921"/>
    </source>
</evidence>
<organism evidence="8 9">
    <name type="scientific">Mixia osmundae (strain CBS 9802 / IAM 14324 / JCM 22182 / KY 12970)</name>
    <dbReference type="NCBI Taxonomy" id="764103"/>
    <lineage>
        <taxon>Eukaryota</taxon>
        <taxon>Fungi</taxon>
        <taxon>Dikarya</taxon>
        <taxon>Basidiomycota</taxon>
        <taxon>Pucciniomycotina</taxon>
        <taxon>Mixiomycetes</taxon>
        <taxon>Mixiales</taxon>
        <taxon>Mixiaceae</taxon>
        <taxon>Mixia</taxon>
    </lineage>
</organism>
<dbReference type="InterPro" id="IPR001680">
    <property type="entry name" value="WD40_rpt"/>
</dbReference>
<dbReference type="SUPFAM" id="SSF50978">
    <property type="entry name" value="WD40 repeat-like"/>
    <property type="match status" value="1"/>
</dbReference>
<name>G7DV78_MIXOS</name>
<evidence type="ECO:0000313" key="9">
    <source>
        <dbReference type="Proteomes" id="UP000009131"/>
    </source>
</evidence>
<evidence type="ECO:0000256" key="6">
    <source>
        <dbReference type="SAM" id="MobiDB-lite"/>
    </source>
</evidence>
<feature type="region of interest" description="Disordered" evidence="6">
    <location>
        <begin position="1"/>
        <end position="61"/>
    </location>
</feature>
<dbReference type="GO" id="GO:0005770">
    <property type="term" value="C:late endosome"/>
    <property type="evidence" value="ECO:0007669"/>
    <property type="project" value="UniProtKB-UniRule"/>
</dbReference>
<comment type="similarity">
    <text evidence="1 4">Belongs to the VPS41 family.</text>
</comment>
<evidence type="ECO:0000313" key="8">
    <source>
        <dbReference type="EMBL" id="GAA94488.1"/>
    </source>
</evidence>
<feature type="compositionally biased region" description="Acidic residues" evidence="6">
    <location>
        <begin position="45"/>
        <end position="57"/>
    </location>
</feature>
<dbReference type="InterPro" id="IPR015943">
    <property type="entry name" value="WD40/YVTN_repeat-like_dom_sf"/>
</dbReference>